<name>A0A8J2KRL1_9HEXA</name>
<proteinExistence type="predicted"/>
<feature type="chain" id="PRO_5035214225" description="Alpha-amylase" evidence="1">
    <location>
        <begin position="22"/>
        <end position="62"/>
    </location>
</feature>
<keyword evidence="3" id="KW-1185">Reference proteome</keyword>
<comment type="caution">
    <text evidence="2">The sequence shown here is derived from an EMBL/GenBank/DDBJ whole genome shotgun (WGS) entry which is preliminary data.</text>
</comment>
<dbReference type="OrthoDB" id="7091130at2759"/>
<feature type="signal peptide" evidence="1">
    <location>
        <begin position="1"/>
        <end position="21"/>
    </location>
</feature>
<dbReference type="AlphaFoldDB" id="A0A8J2KRL1"/>
<feature type="non-terminal residue" evidence="2">
    <location>
        <position position="62"/>
    </location>
</feature>
<dbReference type="Proteomes" id="UP000708208">
    <property type="component" value="Unassembled WGS sequence"/>
</dbReference>
<dbReference type="EMBL" id="CAJVCH010469126">
    <property type="protein sequence ID" value="CAG7820095.1"/>
    <property type="molecule type" value="Genomic_DNA"/>
</dbReference>
<accession>A0A8J2KRL1</accession>
<evidence type="ECO:0000256" key="1">
    <source>
        <dbReference type="SAM" id="SignalP"/>
    </source>
</evidence>
<organism evidence="2 3">
    <name type="scientific">Allacma fusca</name>
    <dbReference type="NCBI Taxonomy" id="39272"/>
    <lineage>
        <taxon>Eukaryota</taxon>
        <taxon>Metazoa</taxon>
        <taxon>Ecdysozoa</taxon>
        <taxon>Arthropoda</taxon>
        <taxon>Hexapoda</taxon>
        <taxon>Collembola</taxon>
        <taxon>Symphypleona</taxon>
        <taxon>Sminthuridae</taxon>
        <taxon>Allacma</taxon>
    </lineage>
</organism>
<protein>
    <recommendedName>
        <fullName evidence="4">Alpha-amylase</fullName>
    </recommendedName>
</protein>
<keyword evidence="1" id="KW-0732">Signal</keyword>
<evidence type="ECO:0000313" key="3">
    <source>
        <dbReference type="Proteomes" id="UP000708208"/>
    </source>
</evidence>
<evidence type="ECO:0000313" key="2">
    <source>
        <dbReference type="EMBL" id="CAG7820095.1"/>
    </source>
</evidence>
<reference evidence="2" key="1">
    <citation type="submission" date="2021-06" db="EMBL/GenBank/DDBJ databases">
        <authorList>
            <person name="Hodson N. C."/>
            <person name="Mongue J. A."/>
            <person name="Jaron S. K."/>
        </authorList>
    </citation>
    <scope>NUCLEOTIDE SEQUENCE</scope>
</reference>
<sequence length="62" mass="6972">MAGKLAIIFGLAVVCATIVHGQHDPHFVGNRTVMVHLFEWRWNDIAEECERFLGPYGYAGVQ</sequence>
<gene>
    <name evidence="2" type="ORF">AFUS01_LOCUS30503</name>
</gene>
<evidence type="ECO:0008006" key="4">
    <source>
        <dbReference type="Google" id="ProtNLM"/>
    </source>
</evidence>